<dbReference type="EMBL" id="JAKVPY010000020">
    <property type="protein sequence ID" value="MCH4564547.1"/>
    <property type="molecule type" value="Genomic_DNA"/>
</dbReference>
<gene>
    <name evidence="1" type="ORF">MKP05_15700</name>
</gene>
<evidence type="ECO:0000313" key="1">
    <source>
        <dbReference type="EMBL" id="MCH4564547.1"/>
    </source>
</evidence>
<sequence>MQSAFRGSTAGWVLTLVSACVISANVEARSATARASASVTAPVTIGGTLQVVSTSAFVSGTTGDLIIRLPGAGPSGVDGGPRPSETSISVAVVTEGCIKATGSLADCIMARTDDGMLVGDPVSGLGFKAVEGGPSGTANVSITVLYN</sequence>
<evidence type="ECO:0008006" key="3">
    <source>
        <dbReference type="Google" id="ProtNLM"/>
    </source>
</evidence>
<reference evidence="1 2" key="1">
    <citation type="submission" date="2022-02" db="EMBL/GenBank/DDBJ databases">
        <title>Halomonas fukangensis sp. nov., a halophilic bacterium isolated from a bulk soil of Kalidium foliatum at Fukang.</title>
        <authorList>
            <person name="Huang Y."/>
        </authorList>
    </citation>
    <scope>NUCLEOTIDE SEQUENCE [LARGE SCALE GENOMIC DNA]</scope>
    <source>
        <strain evidence="1 2">EGI 63088</strain>
    </source>
</reference>
<proteinExistence type="predicted"/>
<keyword evidence="2" id="KW-1185">Reference proteome</keyword>
<evidence type="ECO:0000313" key="2">
    <source>
        <dbReference type="Proteomes" id="UP001202117"/>
    </source>
</evidence>
<accession>A0ABS9RXH8</accession>
<protein>
    <recommendedName>
        <fullName evidence="3">DUF4402 domain-containing protein</fullName>
    </recommendedName>
</protein>
<organism evidence="1 2">
    <name type="scientific">Halomonas flagellata</name>
    <dbReference type="NCBI Taxonomy" id="2920385"/>
    <lineage>
        <taxon>Bacteria</taxon>
        <taxon>Pseudomonadati</taxon>
        <taxon>Pseudomonadota</taxon>
        <taxon>Gammaproteobacteria</taxon>
        <taxon>Oceanospirillales</taxon>
        <taxon>Halomonadaceae</taxon>
        <taxon>Halomonas</taxon>
    </lineage>
</organism>
<name>A0ABS9RXH8_9GAMM</name>
<dbReference type="Proteomes" id="UP001202117">
    <property type="component" value="Unassembled WGS sequence"/>
</dbReference>
<dbReference type="PROSITE" id="PS51257">
    <property type="entry name" value="PROKAR_LIPOPROTEIN"/>
    <property type="match status" value="1"/>
</dbReference>
<comment type="caution">
    <text evidence="1">The sequence shown here is derived from an EMBL/GenBank/DDBJ whole genome shotgun (WGS) entry which is preliminary data.</text>
</comment>
<dbReference type="RefSeq" id="WP_240569184.1">
    <property type="nucleotide sequence ID" value="NZ_JAKVPY010000020.1"/>
</dbReference>